<reference evidence="17" key="1">
    <citation type="submission" date="2017-06" db="EMBL/GenBank/DDBJ databases">
        <title>Complete genome sequence of Capnocytophaga sp. KCOM 1579 (=ChDC OS43) isolated from a human refractory periapical abscess lesion.</title>
        <authorList>
            <person name="Kook J.-K."/>
            <person name="Park S.-N."/>
            <person name="Lim Y.K."/>
            <person name="Roh H."/>
        </authorList>
    </citation>
    <scope>NUCLEOTIDE SEQUENCE [LARGE SCALE GENOMIC DNA]</scope>
    <source>
        <strain evidence="17">ChDC OS43</strain>
    </source>
</reference>
<dbReference type="PANTHER" id="PTHR30098">
    <property type="entry name" value="LEUCYL/PHENYLALANYL-TRNA--PROTEIN TRANSFERASE"/>
    <property type="match status" value="1"/>
</dbReference>
<evidence type="ECO:0000256" key="5">
    <source>
        <dbReference type="ARBA" id="ARBA00050607"/>
    </source>
</evidence>
<dbReference type="Gene3D" id="3.30.70.3550">
    <property type="entry name" value="Leucyl/phenylalanyl-tRNA-protein transferase, N-terminal domain"/>
    <property type="match status" value="1"/>
</dbReference>
<dbReference type="AlphaFoldDB" id="A0A1Z4BLR5"/>
<dbReference type="EMBL" id="CP022022">
    <property type="protein sequence ID" value="ASF42218.1"/>
    <property type="molecule type" value="Genomic_DNA"/>
</dbReference>
<keyword evidence="17" id="KW-1185">Reference proteome</keyword>
<evidence type="ECO:0000256" key="9">
    <source>
        <dbReference type="ARBA" id="ARBA00061535"/>
    </source>
</evidence>
<organism evidence="16 17">
    <name type="scientific">Capnocytophaga endodontalis</name>
    <dbReference type="NCBI Taxonomy" id="2708117"/>
    <lineage>
        <taxon>Bacteria</taxon>
        <taxon>Pseudomonadati</taxon>
        <taxon>Bacteroidota</taxon>
        <taxon>Flavobacteriia</taxon>
        <taxon>Flavobacteriales</taxon>
        <taxon>Flavobacteriaceae</taxon>
        <taxon>Capnocytophaga</taxon>
    </lineage>
</organism>
<evidence type="ECO:0000256" key="15">
    <source>
        <dbReference type="HAMAP-Rule" id="MF_00688"/>
    </source>
</evidence>
<dbReference type="Gene3D" id="3.40.630.70">
    <property type="entry name" value="Leucyl/phenylalanyl-tRNA-protein transferase, C-terminal domain"/>
    <property type="match status" value="1"/>
</dbReference>
<dbReference type="InterPro" id="IPR016181">
    <property type="entry name" value="Acyl_CoA_acyltransferase"/>
</dbReference>
<evidence type="ECO:0000256" key="3">
    <source>
        <dbReference type="ARBA" id="ARBA00022679"/>
    </source>
</evidence>
<evidence type="ECO:0000313" key="16">
    <source>
        <dbReference type="EMBL" id="ASF42218.1"/>
    </source>
</evidence>
<evidence type="ECO:0000256" key="4">
    <source>
        <dbReference type="ARBA" id="ARBA00023315"/>
    </source>
</evidence>
<keyword evidence="3 15" id="KW-0808">Transferase</keyword>
<evidence type="ECO:0000256" key="6">
    <source>
        <dbReference type="ARBA" id="ARBA00050652"/>
    </source>
</evidence>
<proteinExistence type="inferred from homology"/>
<evidence type="ECO:0000256" key="1">
    <source>
        <dbReference type="ARBA" id="ARBA00004496"/>
    </source>
</evidence>
<dbReference type="Pfam" id="PF03588">
    <property type="entry name" value="Leu_Phe_trans"/>
    <property type="match status" value="1"/>
</dbReference>
<dbReference type="InterPro" id="IPR004616">
    <property type="entry name" value="Leu/Phe-tRNA_Trfase"/>
</dbReference>
<accession>A0A1Z4BLR5</accession>
<comment type="similarity">
    <text evidence="9 15">Belongs to the L/F-transferase family.</text>
</comment>
<evidence type="ECO:0000256" key="14">
    <source>
        <dbReference type="ARBA" id="ARBA00083640"/>
    </source>
</evidence>
<dbReference type="NCBIfam" id="TIGR00667">
    <property type="entry name" value="aat"/>
    <property type="match status" value="1"/>
</dbReference>
<comment type="subcellular location">
    <subcellularLocation>
        <location evidence="1 15">Cytoplasm</location>
    </subcellularLocation>
</comment>
<dbReference type="Proteomes" id="UP000197007">
    <property type="component" value="Chromosome"/>
</dbReference>
<dbReference type="InterPro" id="IPR042221">
    <property type="entry name" value="Leu/Phe-tRNA_Trfase_N"/>
</dbReference>
<comment type="function">
    <text evidence="8 15">Functions in the N-end rule pathway of protein degradation where it conjugates Leu, Phe and, less efficiently, Met from aminoacyl-tRNAs to the N-termini of proteins containing an N-terminal arginine or lysine.</text>
</comment>
<gene>
    <name evidence="15" type="primary">aat</name>
    <name evidence="16" type="ORF">CBG49_03450</name>
</gene>
<comment type="catalytic activity">
    <reaction evidence="5 15">
        <text>L-phenylalanyl-tRNA(Phe) + an N-terminal L-alpha-aminoacyl-[protein] = an N-terminal L-phenylalanyl-L-alpha-aminoacyl-[protein] + tRNA(Phe)</text>
        <dbReference type="Rhea" id="RHEA:43632"/>
        <dbReference type="Rhea" id="RHEA-COMP:9668"/>
        <dbReference type="Rhea" id="RHEA-COMP:9699"/>
        <dbReference type="Rhea" id="RHEA-COMP:10636"/>
        <dbReference type="Rhea" id="RHEA-COMP:10637"/>
        <dbReference type="ChEBI" id="CHEBI:78442"/>
        <dbReference type="ChEBI" id="CHEBI:78531"/>
        <dbReference type="ChEBI" id="CHEBI:78597"/>
        <dbReference type="ChEBI" id="CHEBI:83561"/>
        <dbReference type="EC" id="2.3.2.6"/>
    </reaction>
</comment>
<evidence type="ECO:0000256" key="8">
    <source>
        <dbReference type="ARBA" id="ARBA00054043"/>
    </source>
</evidence>
<dbReference type="GO" id="GO:0005737">
    <property type="term" value="C:cytoplasm"/>
    <property type="evidence" value="ECO:0007669"/>
    <property type="project" value="UniProtKB-SubCell"/>
</dbReference>
<dbReference type="HAMAP" id="MF_00688">
    <property type="entry name" value="Leu_Phe_trans"/>
    <property type="match status" value="1"/>
</dbReference>
<evidence type="ECO:0000256" key="2">
    <source>
        <dbReference type="ARBA" id="ARBA00022490"/>
    </source>
</evidence>
<dbReference type="GO" id="GO:0030163">
    <property type="term" value="P:protein catabolic process"/>
    <property type="evidence" value="ECO:0007669"/>
    <property type="project" value="UniProtKB-UniRule"/>
</dbReference>
<dbReference type="GO" id="GO:0008914">
    <property type="term" value="F:leucyl-tRNA--protein transferase activity"/>
    <property type="evidence" value="ECO:0007669"/>
    <property type="project" value="UniProtKB-UniRule"/>
</dbReference>
<evidence type="ECO:0000313" key="17">
    <source>
        <dbReference type="Proteomes" id="UP000197007"/>
    </source>
</evidence>
<keyword evidence="2 15" id="KW-0963">Cytoplasm</keyword>
<dbReference type="InterPro" id="IPR042203">
    <property type="entry name" value="Leu/Phe-tRNA_Trfase_C"/>
</dbReference>
<comment type="catalytic activity">
    <reaction evidence="7 15">
        <text>N-terminal L-lysyl-[protein] + L-leucyl-tRNA(Leu) = N-terminal L-leucyl-L-lysyl-[protein] + tRNA(Leu) + H(+)</text>
        <dbReference type="Rhea" id="RHEA:12340"/>
        <dbReference type="Rhea" id="RHEA-COMP:9613"/>
        <dbReference type="Rhea" id="RHEA-COMP:9622"/>
        <dbReference type="Rhea" id="RHEA-COMP:12670"/>
        <dbReference type="Rhea" id="RHEA-COMP:12671"/>
        <dbReference type="ChEBI" id="CHEBI:15378"/>
        <dbReference type="ChEBI" id="CHEBI:65249"/>
        <dbReference type="ChEBI" id="CHEBI:78442"/>
        <dbReference type="ChEBI" id="CHEBI:78494"/>
        <dbReference type="ChEBI" id="CHEBI:133043"/>
        <dbReference type="EC" id="2.3.2.6"/>
    </reaction>
</comment>
<dbReference type="RefSeq" id="WP_088593388.1">
    <property type="nucleotide sequence ID" value="NZ_CP022022.1"/>
</dbReference>
<evidence type="ECO:0000256" key="11">
    <source>
        <dbReference type="ARBA" id="ARBA00074372"/>
    </source>
</evidence>
<dbReference type="FunFam" id="3.30.70.3550:FF:000001">
    <property type="entry name" value="Leucyl/phenylalanyl-tRNA--protein transferase"/>
    <property type="match status" value="1"/>
</dbReference>
<evidence type="ECO:0000256" key="13">
    <source>
        <dbReference type="ARBA" id="ARBA00077165"/>
    </source>
</evidence>
<dbReference type="SUPFAM" id="SSF55729">
    <property type="entry name" value="Acyl-CoA N-acyltransferases (Nat)"/>
    <property type="match status" value="1"/>
</dbReference>
<name>A0A1Z4BLR5_9FLAO</name>
<sequence>MTYLINNETPFPSPDTASEEGIVAFGGSLSPTRLIEAYSQGIFPWYNEGEPVLWWCPDPRFVLFPEKLHIGKNMRKLLRKAPYRVTYNRCFTQVMQQCATVPRKDQHGTWIHPELIEAYTILHQQGIAHSVEVWQDETLVGGLYGLQIGKIFCGESMFSKQPNASQYGFITFLQAHPHIALVDCQIHSEYLESLGAEEIPRATFLKLLTINR</sequence>
<dbReference type="KEGG" id="capn:CBG49_03450"/>
<comment type="catalytic activity">
    <reaction evidence="6 15">
        <text>N-terminal L-arginyl-[protein] + L-leucyl-tRNA(Leu) = N-terminal L-leucyl-L-arginyl-[protein] + tRNA(Leu) + H(+)</text>
        <dbReference type="Rhea" id="RHEA:50416"/>
        <dbReference type="Rhea" id="RHEA-COMP:9613"/>
        <dbReference type="Rhea" id="RHEA-COMP:9622"/>
        <dbReference type="Rhea" id="RHEA-COMP:12672"/>
        <dbReference type="Rhea" id="RHEA-COMP:12673"/>
        <dbReference type="ChEBI" id="CHEBI:15378"/>
        <dbReference type="ChEBI" id="CHEBI:64719"/>
        <dbReference type="ChEBI" id="CHEBI:78442"/>
        <dbReference type="ChEBI" id="CHEBI:78494"/>
        <dbReference type="ChEBI" id="CHEBI:133044"/>
        <dbReference type="EC" id="2.3.2.6"/>
    </reaction>
</comment>
<evidence type="ECO:0000256" key="12">
    <source>
        <dbReference type="ARBA" id="ARBA00077136"/>
    </source>
</evidence>
<protein>
    <recommendedName>
        <fullName evidence="11 15">Leucyl/phenylalanyl-tRNA--protein transferase</fullName>
        <ecNumber evidence="10 15">2.3.2.6</ecNumber>
    </recommendedName>
    <alternativeName>
        <fullName evidence="12 15">L/F-transferase</fullName>
    </alternativeName>
    <alternativeName>
        <fullName evidence="13 15">Leucyltransferase</fullName>
    </alternativeName>
    <alternativeName>
        <fullName evidence="14 15">Phenyalanyltransferase</fullName>
    </alternativeName>
</protein>
<evidence type="ECO:0000256" key="10">
    <source>
        <dbReference type="ARBA" id="ARBA00066767"/>
    </source>
</evidence>
<keyword evidence="4 15" id="KW-0012">Acyltransferase</keyword>
<dbReference type="PANTHER" id="PTHR30098:SF2">
    <property type="entry name" value="LEUCYL_PHENYLALANYL-TRNA--PROTEIN TRANSFERASE"/>
    <property type="match status" value="1"/>
</dbReference>
<dbReference type="EC" id="2.3.2.6" evidence="10 15"/>
<evidence type="ECO:0000256" key="7">
    <source>
        <dbReference type="ARBA" id="ARBA00051538"/>
    </source>
</evidence>